<comment type="caution">
    <text evidence="2">The sequence shown here is derived from an EMBL/GenBank/DDBJ whole genome shotgun (WGS) entry which is preliminary data.</text>
</comment>
<feature type="region of interest" description="Disordered" evidence="1">
    <location>
        <begin position="1"/>
        <end position="53"/>
    </location>
</feature>
<dbReference type="EMBL" id="JQFK01000756">
    <property type="protein sequence ID" value="KGK35318.1"/>
    <property type="molecule type" value="Genomic_DNA"/>
</dbReference>
<protein>
    <submittedName>
        <fullName evidence="2">Uncharacterized protein</fullName>
    </submittedName>
</protein>
<feature type="compositionally biased region" description="Basic and acidic residues" evidence="1">
    <location>
        <begin position="19"/>
        <end position="30"/>
    </location>
</feature>
<dbReference type="GO" id="GO:0046982">
    <property type="term" value="F:protein heterodimerization activity"/>
    <property type="evidence" value="ECO:0007669"/>
    <property type="project" value="InterPro"/>
</dbReference>
<dbReference type="GO" id="GO:0005198">
    <property type="term" value="F:structural molecule activity"/>
    <property type="evidence" value="ECO:0007669"/>
    <property type="project" value="TreeGrafter"/>
</dbReference>
<dbReference type="GO" id="GO:0000124">
    <property type="term" value="C:SAGA complex"/>
    <property type="evidence" value="ECO:0007669"/>
    <property type="project" value="InterPro"/>
</dbReference>
<dbReference type="eggNOG" id="KOG1472">
    <property type="taxonomic scope" value="Eukaryota"/>
</dbReference>
<dbReference type="InterPro" id="IPR037782">
    <property type="entry name" value="Spt7"/>
</dbReference>
<name>A0A099NRB0_PICKU</name>
<gene>
    <name evidence="2" type="ORF">JL09_g5532</name>
</gene>
<evidence type="ECO:0000256" key="1">
    <source>
        <dbReference type="SAM" id="MobiDB-lite"/>
    </source>
</evidence>
<dbReference type="GO" id="GO:0046695">
    <property type="term" value="C:SLIK (SAGA-like) complex"/>
    <property type="evidence" value="ECO:0007669"/>
    <property type="project" value="InterPro"/>
</dbReference>
<feature type="compositionally biased region" description="Polar residues" evidence="1">
    <location>
        <begin position="1"/>
        <end position="18"/>
    </location>
</feature>
<dbReference type="Proteomes" id="UP000029867">
    <property type="component" value="Unassembled WGS sequence"/>
</dbReference>
<accession>A0A099NRB0</accession>
<dbReference type="PANTHER" id="PTHR47343:SF1">
    <property type="entry name" value="TRANSCRIPTIONAL ACTIVATOR SPT7"/>
    <property type="match status" value="1"/>
</dbReference>
<evidence type="ECO:0000313" key="3">
    <source>
        <dbReference type="Proteomes" id="UP000029867"/>
    </source>
</evidence>
<organism evidence="2 3">
    <name type="scientific">Pichia kudriavzevii</name>
    <name type="common">Yeast</name>
    <name type="synonym">Issatchenkia orientalis</name>
    <dbReference type="NCBI Taxonomy" id="4909"/>
    <lineage>
        <taxon>Eukaryota</taxon>
        <taxon>Fungi</taxon>
        <taxon>Dikarya</taxon>
        <taxon>Ascomycota</taxon>
        <taxon>Saccharomycotina</taxon>
        <taxon>Pichiomycetes</taxon>
        <taxon>Pichiales</taxon>
        <taxon>Pichiaceae</taxon>
        <taxon>Pichia</taxon>
    </lineage>
</organism>
<dbReference type="PANTHER" id="PTHR47343">
    <property type="entry name" value="TRANSCRIPTIONAL ACTIVATOR SPT7"/>
    <property type="match status" value="1"/>
</dbReference>
<dbReference type="AlphaFoldDB" id="A0A099NRB0"/>
<dbReference type="VEuPathDB" id="FungiDB:C5L36_0C02920"/>
<sequence>MDSGTGSHPLETSSSNNGPKEENDQHFRDSAEDEKLDEIRGIQLSVEDKNEDNDDLEISTWKSLTSSVRYRLCNERSKLFNGNQIQPNTEAVIRTQTQMYNFTKYLEEESKVVLHRNRKYFDENDDPYLIEYDVCGGIPSINQSSFDFDKIEEQLLENMIEEGKSLKDLPESRFKVKLQGSTNLIIENISLMQDIRKICFKINLIRTMQTSQFVHKSQFVAPDFPKIRFEDIDPMSKLKTRDMMSEAMASQALKKSVSALLMLSGFEKTNPLCAAILTEITETYMGNLAKSFKLHLESNSINKMPVQRKRPMTCKEVET</sequence>
<evidence type="ECO:0000313" key="2">
    <source>
        <dbReference type="EMBL" id="KGK35318.1"/>
    </source>
</evidence>
<dbReference type="GO" id="GO:0006357">
    <property type="term" value="P:regulation of transcription by RNA polymerase II"/>
    <property type="evidence" value="ECO:0007669"/>
    <property type="project" value="TreeGrafter"/>
</dbReference>
<dbReference type="Gene3D" id="1.10.20.10">
    <property type="entry name" value="Histone, subunit A"/>
    <property type="match status" value="1"/>
</dbReference>
<proteinExistence type="predicted"/>
<reference evidence="3" key="1">
    <citation type="journal article" date="2014" name="Microb. Cell Fact.">
        <title>Exploiting Issatchenkia orientalis SD108 for succinic acid production.</title>
        <authorList>
            <person name="Xiao H."/>
            <person name="Shao Z."/>
            <person name="Jiang Y."/>
            <person name="Dole S."/>
            <person name="Zhao H."/>
        </authorList>
    </citation>
    <scope>NUCLEOTIDE SEQUENCE [LARGE SCALE GENOMIC DNA]</scope>
    <source>
        <strain evidence="3">SD108</strain>
    </source>
</reference>
<dbReference type="HOGENOM" id="CLU_871722_0_0_1"/>
<dbReference type="InterPro" id="IPR009072">
    <property type="entry name" value="Histone-fold"/>
</dbReference>